<sequence>MAPSLHPIYPDWPSSPADLVPLPMIEGPKLKPFDFGGPQEIEFLEFISGGVHSHVLRVRIHGQEYALKVFRYVCSESWYGMRFCYNPDTDYKEELAAFAPYSEPFYAECRAFGRLQETGRTDLAIDCFGYVLLNEASERALHDLKVLEFDGDNNYCADDCRNLFAGLSGRPPPLRGILKTLGRPNDHREKLSTVTARRLLDDIMQMQQLGIINLDVRHWQCIDGKHADFSTAMTTPHCLTSPEVLAGKLAIPPAALAAVEYQLFTYCISDYWAFQEMVKESNRHLWMKKHPELFSPYILDGLQQQRRVELLPISGHRRYELRRTPRHRTVPYTLVDPRRFDWRAPRAAAAAAGLAKRPTTSVRYRAARMPRWYYPCHESAQRHLWEQCEYTDYIDFAERDGQIFPTWRRHSDICAKLTKLLKSNGGKLDMTVPENKELVEMDEWARFVHDEEFIAPSRVY</sequence>
<protein>
    <recommendedName>
        <fullName evidence="3">Protein kinase domain-containing protein</fullName>
    </recommendedName>
</protein>
<evidence type="ECO:0000313" key="1">
    <source>
        <dbReference type="EMBL" id="CAK7231228.1"/>
    </source>
</evidence>
<keyword evidence="2" id="KW-1185">Reference proteome</keyword>
<dbReference type="Proteomes" id="UP001642405">
    <property type="component" value="Unassembled WGS sequence"/>
</dbReference>
<dbReference type="EMBL" id="CAWUHB010000057">
    <property type="protein sequence ID" value="CAK7231228.1"/>
    <property type="molecule type" value="Genomic_DNA"/>
</dbReference>
<name>A0ABP0CHE0_9PEZI</name>
<evidence type="ECO:0000313" key="2">
    <source>
        <dbReference type="Proteomes" id="UP001642405"/>
    </source>
</evidence>
<reference evidence="1 2" key="1">
    <citation type="submission" date="2024-01" db="EMBL/GenBank/DDBJ databases">
        <authorList>
            <person name="Allen C."/>
            <person name="Tagirdzhanova G."/>
        </authorList>
    </citation>
    <scope>NUCLEOTIDE SEQUENCE [LARGE SCALE GENOMIC DNA]</scope>
</reference>
<accession>A0ABP0CHE0</accession>
<organism evidence="1 2">
    <name type="scientific">Sporothrix curviconia</name>
    <dbReference type="NCBI Taxonomy" id="1260050"/>
    <lineage>
        <taxon>Eukaryota</taxon>
        <taxon>Fungi</taxon>
        <taxon>Dikarya</taxon>
        <taxon>Ascomycota</taxon>
        <taxon>Pezizomycotina</taxon>
        <taxon>Sordariomycetes</taxon>
        <taxon>Sordariomycetidae</taxon>
        <taxon>Ophiostomatales</taxon>
        <taxon>Ophiostomataceae</taxon>
        <taxon>Sporothrix</taxon>
    </lineage>
</organism>
<evidence type="ECO:0008006" key="3">
    <source>
        <dbReference type="Google" id="ProtNLM"/>
    </source>
</evidence>
<comment type="caution">
    <text evidence="1">The sequence shown here is derived from an EMBL/GenBank/DDBJ whole genome shotgun (WGS) entry which is preliminary data.</text>
</comment>
<proteinExistence type="predicted"/>
<dbReference type="InterPro" id="IPR025213">
    <property type="entry name" value="Sim4_Fta2"/>
</dbReference>
<gene>
    <name evidence="1" type="ORF">SCUCBS95973_007840</name>
</gene>
<dbReference type="Pfam" id="PF13095">
    <property type="entry name" value="FTA2"/>
    <property type="match status" value="1"/>
</dbReference>